<proteinExistence type="predicted"/>
<dbReference type="RefSeq" id="WP_149108682.1">
    <property type="nucleotide sequence ID" value="NZ_CP042425.1"/>
</dbReference>
<dbReference type="PANTHER" id="PTHR39535">
    <property type="entry name" value="SPORULATION-DELAYING PROTEIN SDPB"/>
    <property type="match status" value="1"/>
</dbReference>
<evidence type="ECO:0000259" key="6">
    <source>
        <dbReference type="SMART" id="SM00752"/>
    </source>
</evidence>
<dbReference type="PANTHER" id="PTHR39535:SF2">
    <property type="entry name" value="HTTM DOMAIN-CONTAINING PROTEIN"/>
    <property type="match status" value="1"/>
</dbReference>
<protein>
    <recommendedName>
        <fullName evidence="6">HTTM-like domain-containing protein</fullName>
    </recommendedName>
</protein>
<organism evidence="7 8">
    <name type="scientific">Limnoglobus roseus</name>
    <dbReference type="NCBI Taxonomy" id="2598579"/>
    <lineage>
        <taxon>Bacteria</taxon>
        <taxon>Pseudomonadati</taxon>
        <taxon>Planctomycetota</taxon>
        <taxon>Planctomycetia</taxon>
        <taxon>Gemmatales</taxon>
        <taxon>Gemmataceae</taxon>
        <taxon>Limnoglobus</taxon>
    </lineage>
</organism>
<dbReference type="KEGG" id="lrs:PX52LOC_00594"/>
<keyword evidence="4 5" id="KW-0472">Membrane</keyword>
<feature type="domain" description="HTTM-like" evidence="6">
    <location>
        <begin position="258"/>
        <end position="540"/>
    </location>
</feature>
<evidence type="ECO:0000256" key="5">
    <source>
        <dbReference type="SAM" id="Phobius"/>
    </source>
</evidence>
<feature type="transmembrane region" description="Helical" evidence="5">
    <location>
        <begin position="27"/>
        <end position="52"/>
    </location>
</feature>
<sequence>MTPTPDTTPKNAWTRFWFTPTDPTTLGFMRIVTGLLILYVHSVYCLDLYAYFGKHGWYSLSEVDKERHESPTVIPPMFGPEAWQDYVPNGRVPIFPHRLEAVMKFIRKVDADPAVRKGQLAYLIRIQNEVLKSSQPPTTVNPATGLYAMNMSAHLPRNYAAVPNEALDYLNSFYTAEKVRGPQLDAFVNPALRSPKDRVPPAFLNDLDQTGPNSREAVRHEIEQFLAVLATDSTQRKYVIDHLVETGFQNRQSLLEFLLNLPADAAERERQTAYLEKWGAEEHKAYSRGNATFSLWYHISDPTEMAVAHGVILVVMVLFTIGLFTRVTSVLTWLAAVGYIQRTQQVLFGMDTMMNLLLIYLMIGSSGAALSVDRLIARYRASRNSLRRTGGLDGPTRAFLAAPPKSVVAGFALRLVQFHFCIIYLAAGMSKLQGGSWWNTNAFWDTMANPEFTLIHFRWYEDWLRFMVQHRIVYACMAGFMVVFTFVMELGLPFLIWGRLRPYYVVLSALFHFGISLSMGLNLFGLFMMTLVLSFVPGAAIRSQLRGGPNLPRGRIDFDPKQEAHEKAAAAAVMADTDGQLDLAPGEGKAYAVTVNGQESTGAAVPTALFGTLTLLKLARVLKWVPGVKGLFGVK</sequence>
<dbReference type="Proteomes" id="UP000324974">
    <property type="component" value="Chromosome"/>
</dbReference>
<evidence type="ECO:0000256" key="2">
    <source>
        <dbReference type="ARBA" id="ARBA00022692"/>
    </source>
</evidence>
<reference evidence="8" key="1">
    <citation type="submission" date="2019-08" db="EMBL/GenBank/DDBJ databases">
        <title>Limnoglobus roseus gen. nov., sp. nov., a novel freshwater planctomycete with a giant genome from the family Gemmataceae.</title>
        <authorList>
            <person name="Kulichevskaya I.S."/>
            <person name="Naumoff D.G."/>
            <person name="Miroshnikov K."/>
            <person name="Ivanova A."/>
            <person name="Philippov D.A."/>
            <person name="Hakobyan A."/>
            <person name="Rijpstra I.C."/>
            <person name="Sinninghe Damste J.S."/>
            <person name="Liesack W."/>
            <person name="Dedysh S.N."/>
        </authorList>
    </citation>
    <scope>NUCLEOTIDE SEQUENCE [LARGE SCALE GENOMIC DNA]</scope>
    <source>
        <strain evidence="8">PX52</strain>
    </source>
</reference>
<feature type="transmembrane region" description="Helical" evidence="5">
    <location>
        <begin position="472"/>
        <end position="497"/>
    </location>
</feature>
<dbReference type="EMBL" id="CP042425">
    <property type="protein sequence ID" value="QEL13736.1"/>
    <property type="molecule type" value="Genomic_DNA"/>
</dbReference>
<comment type="subcellular location">
    <subcellularLocation>
        <location evidence="1">Endomembrane system</location>
        <topology evidence="1">Multi-pass membrane protein</topology>
    </subcellularLocation>
</comment>
<evidence type="ECO:0000256" key="3">
    <source>
        <dbReference type="ARBA" id="ARBA00022989"/>
    </source>
</evidence>
<dbReference type="SMART" id="SM00752">
    <property type="entry name" value="HTTM"/>
    <property type="match status" value="1"/>
</dbReference>
<evidence type="ECO:0000313" key="8">
    <source>
        <dbReference type="Proteomes" id="UP000324974"/>
    </source>
</evidence>
<evidence type="ECO:0000256" key="1">
    <source>
        <dbReference type="ARBA" id="ARBA00004127"/>
    </source>
</evidence>
<keyword evidence="8" id="KW-1185">Reference proteome</keyword>
<name>A0A5C1A6W6_9BACT</name>
<dbReference type="AlphaFoldDB" id="A0A5C1A6W6"/>
<keyword evidence="3 5" id="KW-1133">Transmembrane helix</keyword>
<evidence type="ECO:0000313" key="7">
    <source>
        <dbReference type="EMBL" id="QEL13736.1"/>
    </source>
</evidence>
<feature type="transmembrane region" description="Helical" evidence="5">
    <location>
        <begin position="503"/>
        <end position="536"/>
    </location>
</feature>
<feature type="transmembrane region" description="Helical" evidence="5">
    <location>
        <begin position="356"/>
        <end position="377"/>
    </location>
</feature>
<dbReference type="InterPro" id="IPR011020">
    <property type="entry name" value="HTTM-like"/>
</dbReference>
<dbReference type="InterPro" id="IPR052964">
    <property type="entry name" value="Sporulation_signal_mat"/>
</dbReference>
<evidence type="ECO:0000256" key="4">
    <source>
        <dbReference type="ARBA" id="ARBA00023136"/>
    </source>
</evidence>
<keyword evidence="2 5" id="KW-0812">Transmembrane</keyword>
<dbReference type="OrthoDB" id="128729at2"/>
<accession>A0A5C1A6W6</accession>
<feature type="transmembrane region" description="Helical" evidence="5">
    <location>
        <begin position="311"/>
        <end position="336"/>
    </location>
</feature>
<gene>
    <name evidence="7" type="ORF">PX52LOC_00594</name>
</gene>
<dbReference type="GO" id="GO:0012505">
    <property type="term" value="C:endomembrane system"/>
    <property type="evidence" value="ECO:0007669"/>
    <property type="project" value="UniProtKB-SubCell"/>
</dbReference>